<dbReference type="InterPro" id="IPR016024">
    <property type="entry name" value="ARM-type_fold"/>
</dbReference>
<proteinExistence type="predicted"/>
<comment type="caution">
    <text evidence="1">The sequence shown here is derived from an EMBL/GenBank/DDBJ whole genome shotgun (WGS) entry which is preliminary data.</text>
</comment>
<sequence>VLPDSARMCCLARPALEAPPLTMVLSVDGLCRDLQSADEALRGVALAEVVRLGRRCRRAAAAVLGACAAEGAAEARRAALGALPRVAARGDGYAIGVAGACLEDDCAAVRRAAVAALRRLAGRGDRHALAVAASRLGHAKASKGSENVDGVVFLVLGLRRQAFPAARPGLRLMPRALAAALLAAALRTGAARLGAAPAAAMIQLERQGANASSVDALLRHFGAVSPLFSKDSCTQMFDTKRRLGGAATPSDFVPGCTEVCNLVGKIKDYWQTGSMAEFACGHIRDYGCIWDAAGQTRPKTGADAGC</sequence>
<protein>
    <recommendedName>
        <fullName evidence="3">Sister chromatid cohesion protein</fullName>
    </recommendedName>
</protein>
<feature type="non-terminal residue" evidence="1">
    <location>
        <position position="1"/>
    </location>
</feature>
<evidence type="ECO:0000313" key="2">
    <source>
        <dbReference type="Proteomes" id="UP001189429"/>
    </source>
</evidence>
<accession>A0ABN9XCI5</accession>
<reference evidence="1" key="1">
    <citation type="submission" date="2023-10" db="EMBL/GenBank/DDBJ databases">
        <authorList>
            <person name="Chen Y."/>
            <person name="Shah S."/>
            <person name="Dougan E. K."/>
            <person name="Thang M."/>
            <person name="Chan C."/>
        </authorList>
    </citation>
    <scope>NUCLEOTIDE SEQUENCE [LARGE SCALE GENOMIC DNA]</scope>
</reference>
<organism evidence="1 2">
    <name type="scientific">Prorocentrum cordatum</name>
    <dbReference type="NCBI Taxonomy" id="2364126"/>
    <lineage>
        <taxon>Eukaryota</taxon>
        <taxon>Sar</taxon>
        <taxon>Alveolata</taxon>
        <taxon>Dinophyceae</taxon>
        <taxon>Prorocentrales</taxon>
        <taxon>Prorocentraceae</taxon>
        <taxon>Prorocentrum</taxon>
    </lineage>
</organism>
<name>A0ABN9XCI5_9DINO</name>
<evidence type="ECO:0008006" key="3">
    <source>
        <dbReference type="Google" id="ProtNLM"/>
    </source>
</evidence>
<dbReference type="EMBL" id="CAUYUJ010020314">
    <property type="protein sequence ID" value="CAK0897303.1"/>
    <property type="molecule type" value="Genomic_DNA"/>
</dbReference>
<dbReference type="Proteomes" id="UP001189429">
    <property type="component" value="Unassembled WGS sequence"/>
</dbReference>
<dbReference type="SUPFAM" id="SSF48371">
    <property type="entry name" value="ARM repeat"/>
    <property type="match status" value="1"/>
</dbReference>
<gene>
    <name evidence="1" type="ORF">PCOR1329_LOCUS75532</name>
</gene>
<evidence type="ECO:0000313" key="1">
    <source>
        <dbReference type="EMBL" id="CAK0897303.1"/>
    </source>
</evidence>
<keyword evidence="2" id="KW-1185">Reference proteome</keyword>